<dbReference type="PANTHER" id="PTHR47331:SF1">
    <property type="entry name" value="GAG-LIKE PROTEIN"/>
    <property type="match status" value="1"/>
</dbReference>
<reference evidence="2" key="1">
    <citation type="submission" date="2025-08" db="UniProtKB">
        <authorList>
            <consortium name="RefSeq"/>
        </authorList>
    </citation>
    <scope>IDENTIFICATION</scope>
</reference>
<dbReference type="GeneID" id="136083302"/>
<sequence length="171" mass="19818">MKYMKEFKEHLRQESTDFYHTGLQWKEERSKLASYLDGSISRLNNVQGKLEKKPNNLIKYNAIIQEQRKDGIIEYAQNKATGRIFYMPYQKAVIQEDSESTKLRTAFNASAKEYGSLYDCLYIGPPLQSLILNVILQNKFQSVCLTGDIKQAFLQIRVDTKDRDVSISIGY</sequence>
<evidence type="ECO:0000313" key="2">
    <source>
        <dbReference type="RefSeq" id="XP_065658776.1"/>
    </source>
</evidence>
<dbReference type="RefSeq" id="XP_065658776.1">
    <property type="nucleotide sequence ID" value="XM_065802704.1"/>
</dbReference>
<organism evidence="1 2">
    <name type="scientific">Hydra vulgaris</name>
    <name type="common">Hydra</name>
    <name type="synonym">Hydra attenuata</name>
    <dbReference type="NCBI Taxonomy" id="6087"/>
    <lineage>
        <taxon>Eukaryota</taxon>
        <taxon>Metazoa</taxon>
        <taxon>Cnidaria</taxon>
        <taxon>Hydrozoa</taxon>
        <taxon>Hydroidolina</taxon>
        <taxon>Anthoathecata</taxon>
        <taxon>Aplanulata</taxon>
        <taxon>Hydridae</taxon>
        <taxon>Hydra</taxon>
    </lineage>
</organism>
<name>A0ABM4CAU9_HYDVU</name>
<keyword evidence="1" id="KW-1185">Reference proteome</keyword>
<accession>A0ABM4CAU9</accession>
<protein>
    <submittedName>
        <fullName evidence="2">Uncharacterized protein LOC136083302</fullName>
    </submittedName>
</protein>
<proteinExistence type="predicted"/>
<evidence type="ECO:0000313" key="1">
    <source>
        <dbReference type="Proteomes" id="UP001652625"/>
    </source>
</evidence>
<dbReference type="PANTHER" id="PTHR47331">
    <property type="entry name" value="PHD-TYPE DOMAIN-CONTAINING PROTEIN"/>
    <property type="match status" value="1"/>
</dbReference>
<gene>
    <name evidence="2" type="primary">LOC136083302</name>
</gene>
<dbReference type="Proteomes" id="UP001652625">
    <property type="component" value="Chromosome 08"/>
</dbReference>